<reference evidence="1" key="1">
    <citation type="submission" date="2021-06" db="EMBL/GenBank/DDBJ databases">
        <authorList>
            <person name="Kallberg Y."/>
            <person name="Tangrot J."/>
            <person name="Rosling A."/>
        </authorList>
    </citation>
    <scope>NUCLEOTIDE SEQUENCE</scope>
    <source>
        <strain evidence="1">AU212A</strain>
    </source>
</reference>
<dbReference type="EMBL" id="CAJVPM010012891">
    <property type="protein sequence ID" value="CAG8591205.1"/>
    <property type="molecule type" value="Genomic_DNA"/>
</dbReference>
<comment type="caution">
    <text evidence="1">The sequence shown here is derived from an EMBL/GenBank/DDBJ whole genome shotgun (WGS) entry which is preliminary data.</text>
</comment>
<name>A0ACA9MII6_9GLOM</name>
<protein>
    <submittedName>
        <fullName evidence="1">1128_t:CDS:1</fullName>
    </submittedName>
</protein>
<gene>
    <name evidence="1" type="ORF">SCALOS_LOCUS6583</name>
</gene>
<evidence type="ECO:0000313" key="2">
    <source>
        <dbReference type="Proteomes" id="UP000789860"/>
    </source>
</evidence>
<keyword evidence="2" id="KW-1185">Reference proteome</keyword>
<dbReference type="Proteomes" id="UP000789860">
    <property type="component" value="Unassembled WGS sequence"/>
</dbReference>
<feature type="non-terminal residue" evidence="1">
    <location>
        <position position="136"/>
    </location>
</feature>
<accession>A0ACA9MII6</accession>
<evidence type="ECO:0000313" key="1">
    <source>
        <dbReference type="EMBL" id="CAG8591205.1"/>
    </source>
</evidence>
<proteinExistence type="predicted"/>
<organism evidence="1 2">
    <name type="scientific">Scutellospora calospora</name>
    <dbReference type="NCBI Taxonomy" id="85575"/>
    <lineage>
        <taxon>Eukaryota</taxon>
        <taxon>Fungi</taxon>
        <taxon>Fungi incertae sedis</taxon>
        <taxon>Mucoromycota</taxon>
        <taxon>Glomeromycotina</taxon>
        <taxon>Glomeromycetes</taxon>
        <taxon>Diversisporales</taxon>
        <taxon>Gigasporaceae</taxon>
        <taxon>Scutellospora</taxon>
    </lineage>
</organism>
<sequence length="136" mass="16005">MNQRQRLQRQQRGSYVKKACTSCQQRHVKCSGKATCERCTLYNIECTFIESGKKRGPKTDSRLLEQDIRNDSESSFNETSNAMQSDTSPLLFLHGHQFNAQLLENNIFDPNFYQNTHTSQEINHFHDQEFYAYMKR</sequence>